<dbReference type="AlphaFoldDB" id="A0A8S3HZN4"/>
<organism evidence="2 3">
    <name type="scientific">Rotaria magnacalcarata</name>
    <dbReference type="NCBI Taxonomy" id="392030"/>
    <lineage>
        <taxon>Eukaryota</taxon>
        <taxon>Metazoa</taxon>
        <taxon>Spiralia</taxon>
        <taxon>Gnathifera</taxon>
        <taxon>Rotifera</taxon>
        <taxon>Eurotatoria</taxon>
        <taxon>Bdelloidea</taxon>
        <taxon>Philodinida</taxon>
        <taxon>Philodinidae</taxon>
        <taxon>Rotaria</taxon>
    </lineage>
</organism>
<dbReference type="PROSITE" id="PS50208">
    <property type="entry name" value="CASPASE_P20"/>
    <property type="match status" value="1"/>
</dbReference>
<dbReference type="InterPro" id="IPR052039">
    <property type="entry name" value="Caspase-related_regulators"/>
</dbReference>
<dbReference type="Proteomes" id="UP000676336">
    <property type="component" value="Unassembled WGS sequence"/>
</dbReference>
<proteinExistence type="predicted"/>
<comment type="caution">
    <text evidence="2">The sequence shown here is derived from an EMBL/GenBank/DDBJ whole genome shotgun (WGS) entry which is preliminary data.</text>
</comment>
<gene>
    <name evidence="2" type="ORF">SMN809_LOCUS71732</name>
</gene>
<dbReference type="InterPro" id="IPR011600">
    <property type="entry name" value="Pept_C14_caspase"/>
</dbReference>
<dbReference type="PANTHER" id="PTHR22576">
    <property type="entry name" value="MUCOSA ASSOCIATED LYMPHOID TISSUE LYMPHOMA TRANSLOCATION PROTEIN 1/PARACASPASE"/>
    <property type="match status" value="1"/>
</dbReference>
<feature type="non-terminal residue" evidence="2">
    <location>
        <position position="1"/>
    </location>
</feature>
<dbReference type="Gene3D" id="3.40.50.1460">
    <property type="match status" value="1"/>
</dbReference>
<dbReference type="Pfam" id="PF00656">
    <property type="entry name" value="Peptidase_C14"/>
    <property type="match status" value="1"/>
</dbReference>
<dbReference type="PANTHER" id="PTHR22576:SF37">
    <property type="entry name" value="MUCOSA-ASSOCIATED LYMPHOID TISSUE LYMPHOMA TRANSLOCATION PROTEIN 1"/>
    <property type="match status" value="1"/>
</dbReference>
<dbReference type="InterPro" id="IPR001309">
    <property type="entry name" value="Pept_C14_p20"/>
</dbReference>
<dbReference type="GO" id="GO:0006508">
    <property type="term" value="P:proteolysis"/>
    <property type="evidence" value="ECO:0007669"/>
    <property type="project" value="InterPro"/>
</dbReference>
<reference evidence="2" key="1">
    <citation type="submission" date="2021-02" db="EMBL/GenBank/DDBJ databases">
        <authorList>
            <person name="Nowell W R."/>
        </authorList>
    </citation>
    <scope>NUCLEOTIDE SEQUENCE</scope>
</reference>
<evidence type="ECO:0000313" key="2">
    <source>
        <dbReference type="EMBL" id="CAF5189469.1"/>
    </source>
</evidence>
<dbReference type="EMBL" id="CAJOBI010324215">
    <property type="protein sequence ID" value="CAF5189469.1"/>
    <property type="molecule type" value="Genomic_DNA"/>
</dbReference>
<sequence length="82" mass="9349">MSRRRLALIFGNDNYGGDKQLTSCVKDARDMESKLRSVGFTCTQSHNSDKRAMDCAFRDFCSKIKNNDCILIYFSGHGMEQN</sequence>
<dbReference type="SUPFAM" id="SSF52129">
    <property type="entry name" value="Caspase-like"/>
    <property type="match status" value="1"/>
</dbReference>
<evidence type="ECO:0000313" key="3">
    <source>
        <dbReference type="Proteomes" id="UP000676336"/>
    </source>
</evidence>
<dbReference type="InterPro" id="IPR029030">
    <property type="entry name" value="Caspase-like_dom_sf"/>
</dbReference>
<protein>
    <recommendedName>
        <fullName evidence="1">Caspase family p20 domain-containing protein</fullName>
    </recommendedName>
</protein>
<name>A0A8S3HZN4_9BILA</name>
<evidence type="ECO:0000259" key="1">
    <source>
        <dbReference type="PROSITE" id="PS50208"/>
    </source>
</evidence>
<accession>A0A8S3HZN4</accession>
<feature type="domain" description="Caspase family p20" evidence="1">
    <location>
        <begin position="3"/>
        <end position="82"/>
    </location>
</feature>
<dbReference type="GO" id="GO:0004197">
    <property type="term" value="F:cysteine-type endopeptidase activity"/>
    <property type="evidence" value="ECO:0007669"/>
    <property type="project" value="InterPro"/>
</dbReference>